<dbReference type="Pfam" id="PF05368">
    <property type="entry name" value="NmrA"/>
    <property type="match status" value="1"/>
</dbReference>
<evidence type="ECO:0000313" key="6">
    <source>
        <dbReference type="EMBL" id="PYI34217.1"/>
    </source>
</evidence>
<gene>
    <name evidence="6" type="ORF">BP00DRAFT_493194</name>
</gene>
<comment type="similarity">
    <text evidence="1">Belongs to the NmrA-type oxidoreductase family. Isoflavone reductase subfamily.</text>
</comment>
<reference evidence="6 7" key="1">
    <citation type="submission" date="2018-02" db="EMBL/GenBank/DDBJ databases">
        <title>The genomes of Aspergillus section Nigri reveals drivers in fungal speciation.</title>
        <authorList>
            <consortium name="DOE Joint Genome Institute"/>
            <person name="Vesth T.C."/>
            <person name="Nybo J."/>
            <person name="Theobald S."/>
            <person name="Brandl J."/>
            <person name="Frisvad J.C."/>
            <person name="Nielsen K.F."/>
            <person name="Lyhne E.K."/>
            <person name="Kogle M.E."/>
            <person name="Kuo A."/>
            <person name="Riley R."/>
            <person name="Clum A."/>
            <person name="Nolan M."/>
            <person name="Lipzen A."/>
            <person name="Salamov A."/>
            <person name="Henrissat B."/>
            <person name="Wiebenga A."/>
            <person name="De vries R.P."/>
            <person name="Grigoriev I.V."/>
            <person name="Mortensen U.H."/>
            <person name="Andersen M.R."/>
            <person name="Baker S.E."/>
        </authorList>
    </citation>
    <scope>NUCLEOTIDE SEQUENCE [LARGE SCALE GENOMIC DNA]</scope>
    <source>
        <strain evidence="6 7">CBS 114.80</strain>
    </source>
</reference>
<name>A0A2V5J833_9EURO</name>
<dbReference type="GO" id="GO:0016491">
    <property type="term" value="F:oxidoreductase activity"/>
    <property type="evidence" value="ECO:0007669"/>
    <property type="project" value="UniProtKB-KW"/>
</dbReference>
<dbReference type="Gene3D" id="3.90.25.10">
    <property type="entry name" value="UDP-galactose 4-epimerase, domain 1"/>
    <property type="match status" value="1"/>
</dbReference>
<dbReference type="Proteomes" id="UP000248817">
    <property type="component" value="Unassembled WGS sequence"/>
</dbReference>
<protein>
    <submittedName>
        <fullName evidence="6">NAD(P)-binding protein</fullName>
    </submittedName>
</protein>
<evidence type="ECO:0000259" key="5">
    <source>
        <dbReference type="Pfam" id="PF05368"/>
    </source>
</evidence>
<dbReference type="InterPro" id="IPR036291">
    <property type="entry name" value="NAD(P)-bd_dom_sf"/>
</dbReference>
<sequence length="345" mass="38176">MTVIAVAGGTGGVGRTIVETLLEETTHKIIILTRSVRNSSPSSASKYITPEPQTTDPTTTGLMLTQTPQDPPTSRIHHLQINYSDIPALAHLLTTQGITTIISAIGITTPETSQAQLNLIDAAEQSPTVTRFLPSEYSFIQTADRLDIDPSIKHWLAAAHKLQHDAPSLKSTRVIPGFFMDYWGMPHARTHLQPGVFGIDVQNGRAAIPGDGNDRLCMTYTYDMARFVVRLLEEVDAAEWPEFSVVVGDVVTYNQLLEMVEEVRGREFSVMYDSPEKINQGQVTVPAIPEGYTEEEAHEVTVLVSRLTIAGVFDLPVEGRLNERFPEIEPVKVREFLVDAWKGRD</sequence>
<dbReference type="InterPro" id="IPR051609">
    <property type="entry name" value="NmrA/Isoflavone_reductase-like"/>
</dbReference>
<feature type="domain" description="NmrA-like" evidence="5">
    <location>
        <begin position="3"/>
        <end position="300"/>
    </location>
</feature>
<accession>A0A2V5J833</accession>
<dbReference type="InterPro" id="IPR008030">
    <property type="entry name" value="NmrA-like"/>
</dbReference>
<dbReference type="EMBL" id="KZ825477">
    <property type="protein sequence ID" value="PYI34217.1"/>
    <property type="molecule type" value="Genomic_DNA"/>
</dbReference>
<dbReference type="SUPFAM" id="SSF51735">
    <property type="entry name" value="NAD(P)-binding Rossmann-fold domains"/>
    <property type="match status" value="1"/>
</dbReference>
<evidence type="ECO:0000256" key="2">
    <source>
        <dbReference type="ARBA" id="ARBA00022857"/>
    </source>
</evidence>
<keyword evidence="2" id="KW-0521">NADP</keyword>
<evidence type="ECO:0000256" key="4">
    <source>
        <dbReference type="SAM" id="MobiDB-lite"/>
    </source>
</evidence>
<evidence type="ECO:0000256" key="1">
    <source>
        <dbReference type="ARBA" id="ARBA00005725"/>
    </source>
</evidence>
<keyword evidence="3" id="KW-0560">Oxidoreductase</keyword>
<keyword evidence="7" id="KW-1185">Reference proteome</keyword>
<organism evidence="6 7">
    <name type="scientific">Aspergillus indologenus CBS 114.80</name>
    <dbReference type="NCBI Taxonomy" id="1450541"/>
    <lineage>
        <taxon>Eukaryota</taxon>
        <taxon>Fungi</taxon>
        <taxon>Dikarya</taxon>
        <taxon>Ascomycota</taxon>
        <taxon>Pezizomycotina</taxon>
        <taxon>Eurotiomycetes</taxon>
        <taxon>Eurotiomycetidae</taxon>
        <taxon>Eurotiales</taxon>
        <taxon>Aspergillaceae</taxon>
        <taxon>Aspergillus</taxon>
        <taxon>Aspergillus subgen. Circumdati</taxon>
    </lineage>
</organism>
<proteinExistence type="inferred from homology"/>
<evidence type="ECO:0000256" key="3">
    <source>
        <dbReference type="ARBA" id="ARBA00023002"/>
    </source>
</evidence>
<evidence type="ECO:0000313" key="7">
    <source>
        <dbReference type="Proteomes" id="UP000248817"/>
    </source>
</evidence>
<dbReference type="AlphaFoldDB" id="A0A2V5J833"/>
<feature type="region of interest" description="Disordered" evidence="4">
    <location>
        <begin position="40"/>
        <end position="60"/>
    </location>
</feature>
<dbReference type="PANTHER" id="PTHR47706">
    <property type="entry name" value="NMRA-LIKE FAMILY PROTEIN"/>
    <property type="match status" value="1"/>
</dbReference>
<dbReference type="Gene3D" id="3.40.50.720">
    <property type="entry name" value="NAD(P)-binding Rossmann-like Domain"/>
    <property type="match status" value="1"/>
</dbReference>
<dbReference type="PANTHER" id="PTHR47706:SF4">
    <property type="entry name" value="NMRA-LIKE DOMAIN-CONTAINING PROTEIN"/>
    <property type="match status" value="1"/>
</dbReference>